<dbReference type="AlphaFoldDB" id="A0AAX6MF01"/>
<dbReference type="Proteomes" id="UP001369815">
    <property type="component" value="Unassembled WGS sequence"/>
</dbReference>
<keyword evidence="4" id="KW-1185">Reference proteome</keyword>
<sequence length="318" mass="33663">MSAKDASSTYVACCPLEYDFVKFENPGDTGECTSALKKGSVITYAQRDPDWEITSSSVTADTIVAAIPVNGWTFATPTGSATNSASNCDASVSNALANHISTGNSTCVGSGGGGISGGAAAGIGVGVSLGVTGLAALGAALFMMHRTRKQARKESSTSDIAQFSNGSGKGGMDASVHVFPTYPLDRETPSLSERYPPHERDAWDASTPCLPPPQTSSTHTHARTVPHGEMEGSAYQHIKESTRTELETMPYQYTDGRIIGAELMGIPQYSSKEEMRRRMELEGELDRNVKVSLSTPWLATARPVPPSSSSSSYYQPPH</sequence>
<organism evidence="3 4">
    <name type="scientific">Daldinia eschscholtzii</name>
    <dbReference type="NCBI Taxonomy" id="292717"/>
    <lineage>
        <taxon>Eukaryota</taxon>
        <taxon>Fungi</taxon>
        <taxon>Dikarya</taxon>
        <taxon>Ascomycota</taxon>
        <taxon>Pezizomycotina</taxon>
        <taxon>Sordariomycetes</taxon>
        <taxon>Xylariomycetidae</taxon>
        <taxon>Xylariales</taxon>
        <taxon>Hypoxylaceae</taxon>
        <taxon>Daldinia</taxon>
    </lineage>
</organism>
<gene>
    <name evidence="3" type="ORF">Daesc_007516</name>
</gene>
<keyword evidence="2" id="KW-0812">Transmembrane</keyword>
<reference evidence="3 4" key="1">
    <citation type="journal article" date="2024" name="Front Chem Biol">
        <title>Unveiling the potential of Daldinia eschscholtzii MFLUCC 19-0629 through bioactivity and bioinformatics studies for enhanced sustainable agriculture production.</title>
        <authorList>
            <person name="Brooks S."/>
            <person name="Weaver J.A."/>
            <person name="Klomchit A."/>
            <person name="Alharthi S.A."/>
            <person name="Onlamun T."/>
            <person name="Nurani R."/>
            <person name="Vong T.K."/>
            <person name="Alberti F."/>
            <person name="Greco C."/>
        </authorList>
    </citation>
    <scope>NUCLEOTIDE SEQUENCE [LARGE SCALE GENOMIC DNA]</scope>
    <source>
        <strain evidence="3">MFLUCC 19-0629</strain>
    </source>
</reference>
<feature type="region of interest" description="Disordered" evidence="1">
    <location>
        <begin position="149"/>
        <end position="174"/>
    </location>
</feature>
<feature type="region of interest" description="Disordered" evidence="1">
    <location>
        <begin position="298"/>
        <end position="318"/>
    </location>
</feature>
<accession>A0AAX6MF01</accession>
<evidence type="ECO:0000256" key="2">
    <source>
        <dbReference type="SAM" id="Phobius"/>
    </source>
</evidence>
<protein>
    <submittedName>
        <fullName evidence="3">Uncharacterized protein</fullName>
    </submittedName>
</protein>
<feature type="compositionally biased region" description="Low complexity" evidence="1">
    <location>
        <begin position="307"/>
        <end position="318"/>
    </location>
</feature>
<dbReference type="EMBL" id="JBANMG010000007">
    <property type="protein sequence ID" value="KAK6950987.1"/>
    <property type="molecule type" value="Genomic_DNA"/>
</dbReference>
<evidence type="ECO:0000256" key="1">
    <source>
        <dbReference type="SAM" id="MobiDB-lite"/>
    </source>
</evidence>
<proteinExistence type="predicted"/>
<keyword evidence="2" id="KW-1133">Transmembrane helix</keyword>
<feature type="region of interest" description="Disordered" evidence="1">
    <location>
        <begin position="197"/>
        <end position="222"/>
    </location>
</feature>
<feature type="transmembrane region" description="Helical" evidence="2">
    <location>
        <begin position="119"/>
        <end position="143"/>
    </location>
</feature>
<feature type="compositionally biased region" description="Polar residues" evidence="1">
    <location>
        <begin position="157"/>
        <end position="166"/>
    </location>
</feature>
<comment type="caution">
    <text evidence="3">The sequence shown here is derived from an EMBL/GenBank/DDBJ whole genome shotgun (WGS) entry which is preliminary data.</text>
</comment>
<name>A0AAX6MF01_9PEZI</name>
<evidence type="ECO:0000313" key="3">
    <source>
        <dbReference type="EMBL" id="KAK6950987.1"/>
    </source>
</evidence>
<evidence type="ECO:0000313" key="4">
    <source>
        <dbReference type="Proteomes" id="UP001369815"/>
    </source>
</evidence>
<keyword evidence="2" id="KW-0472">Membrane</keyword>